<sequence>MPLLNFNHDMGPFLVLVSILSFFMALLSVTLRYNHLLNVLLSLEALTMSIFILLFSIFKATLNGEAALIFITLGVCEASLGLSVLVMMIRARGNDYVSSFSTQKC</sequence>
<dbReference type="EMBL" id="KT153076">
    <property type="protein sequence ID" value="ALD62493.1"/>
    <property type="molecule type" value="Genomic_DNA"/>
</dbReference>
<keyword evidence="4 10" id="KW-0812">Transmembrane</keyword>
<feature type="transmembrane region" description="Helical" evidence="10">
    <location>
        <begin position="12"/>
        <end position="29"/>
    </location>
</feature>
<evidence type="ECO:0000256" key="5">
    <source>
        <dbReference type="ARBA" id="ARBA00022967"/>
    </source>
</evidence>
<reference evidence="11" key="1">
    <citation type="journal article" date="2015" name="Zool. Scr.">
        <title>Morphology, molecules, and taxonomy: extreme incongruence in pleurocerids (Gastropoda: Cerithioidea: Pleuroceridae.</title>
        <authorList>
            <person name="Whelan N.V."/>
            <person name="Strong E.E."/>
        </authorList>
    </citation>
    <scope>NUCLEOTIDE SEQUENCE</scope>
</reference>
<evidence type="ECO:0000256" key="10">
    <source>
        <dbReference type="SAM" id="Phobius"/>
    </source>
</evidence>
<dbReference type="AlphaFoldDB" id="A0A0M5KCJ9"/>
<evidence type="ECO:0000256" key="1">
    <source>
        <dbReference type="ARBA" id="ARBA00004141"/>
    </source>
</evidence>
<evidence type="ECO:0000256" key="7">
    <source>
        <dbReference type="ARBA" id="ARBA00023027"/>
    </source>
</evidence>
<evidence type="ECO:0000256" key="6">
    <source>
        <dbReference type="ARBA" id="ARBA00022989"/>
    </source>
</evidence>
<keyword evidence="6 10" id="KW-1133">Transmembrane helix</keyword>
<accession>A0A0M5KCJ9</accession>
<dbReference type="InterPro" id="IPR039428">
    <property type="entry name" value="NUOK/Mnh_C1-like"/>
</dbReference>
<comment type="subcellular location">
    <subcellularLocation>
        <location evidence="1">Membrane</location>
        <topology evidence="1">Multi-pass membrane protein</topology>
    </subcellularLocation>
</comment>
<comment type="similarity">
    <text evidence="2">Belongs to the complex I subunit 4L family.</text>
</comment>
<keyword evidence="7" id="KW-0520">NAD</keyword>
<evidence type="ECO:0000256" key="9">
    <source>
        <dbReference type="ARBA" id="ARBA00031586"/>
    </source>
</evidence>
<evidence type="ECO:0000313" key="11">
    <source>
        <dbReference type="EMBL" id="ALD62493.1"/>
    </source>
</evidence>
<dbReference type="GO" id="GO:0016020">
    <property type="term" value="C:membrane"/>
    <property type="evidence" value="ECO:0007669"/>
    <property type="project" value="UniProtKB-SubCell"/>
</dbReference>
<protein>
    <recommendedName>
        <fullName evidence="3">NADH-ubiquinone oxidoreductase chain 4L</fullName>
    </recommendedName>
    <alternativeName>
        <fullName evidence="9">NADH dehydrogenase subunit 4L</fullName>
    </alternativeName>
</protein>
<dbReference type="Pfam" id="PF00420">
    <property type="entry name" value="Oxidored_q2"/>
    <property type="match status" value="1"/>
</dbReference>
<geneLocation type="mitochondrion" evidence="11"/>
<feature type="transmembrane region" description="Helical" evidence="10">
    <location>
        <begin position="66"/>
        <end position="89"/>
    </location>
</feature>
<name>A0A0M5KCJ9_9CAEN</name>
<evidence type="ECO:0000256" key="2">
    <source>
        <dbReference type="ARBA" id="ARBA00010519"/>
    </source>
</evidence>
<evidence type="ECO:0000256" key="3">
    <source>
        <dbReference type="ARBA" id="ARBA00016612"/>
    </source>
</evidence>
<proteinExistence type="inferred from homology"/>
<keyword evidence="11" id="KW-0496">Mitochondrion</keyword>
<evidence type="ECO:0000256" key="8">
    <source>
        <dbReference type="ARBA" id="ARBA00023136"/>
    </source>
</evidence>
<dbReference type="Gene3D" id="1.10.287.3510">
    <property type="match status" value="1"/>
</dbReference>
<feature type="transmembrane region" description="Helical" evidence="10">
    <location>
        <begin position="36"/>
        <end position="60"/>
    </location>
</feature>
<evidence type="ECO:0000256" key="4">
    <source>
        <dbReference type="ARBA" id="ARBA00022692"/>
    </source>
</evidence>
<keyword evidence="5" id="KW-1278">Translocase</keyword>
<keyword evidence="8 10" id="KW-0472">Membrane</keyword>
<gene>
    <name evidence="11" type="primary">ND4L</name>
</gene>
<organism evidence="11">
    <name type="scientific">Leptoxis ampla</name>
    <dbReference type="NCBI Taxonomy" id="53516"/>
    <lineage>
        <taxon>Eukaryota</taxon>
        <taxon>Metazoa</taxon>
        <taxon>Spiralia</taxon>
        <taxon>Lophotrochozoa</taxon>
        <taxon>Mollusca</taxon>
        <taxon>Gastropoda</taxon>
        <taxon>Caenogastropoda</taxon>
        <taxon>Sorbeoconcha</taxon>
        <taxon>Cerithioidea</taxon>
        <taxon>Pleuroceridae</taxon>
        <taxon>Leptoxis</taxon>
    </lineage>
</organism>